<gene>
    <name evidence="5" type="ORF">RC74_19470</name>
</gene>
<dbReference type="OrthoDB" id="9794987at2"/>
<sequence>MTEVCMLSDKSCAPCQGIGEAMELSVAQGMMVQLADGWVLADDGKSLTREYRFKGFAKAVYMANTAAFLADQQGHHPDVSFGWGYCRVLFTSHELGGLSENDFICAAKLDQMVAVTARA</sequence>
<name>A0A126V4A7_9RHOB</name>
<comment type="similarity">
    <text evidence="2">Belongs to the pterin-4-alpha-carbinolamine dehydratase family.</text>
</comment>
<comment type="catalytic activity">
    <reaction evidence="1">
        <text>(4aS,6R)-4a-hydroxy-L-erythro-5,6,7,8-tetrahydrobiopterin = (6R)-L-erythro-6,7-dihydrobiopterin + H2O</text>
        <dbReference type="Rhea" id="RHEA:11920"/>
        <dbReference type="ChEBI" id="CHEBI:15377"/>
        <dbReference type="ChEBI" id="CHEBI:15642"/>
        <dbReference type="ChEBI" id="CHEBI:43120"/>
        <dbReference type="EC" id="4.2.1.96"/>
    </reaction>
</comment>
<dbReference type="Gene3D" id="3.30.1360.20">
    <property type="entry name" value="Transcriptional coactivator/pterin dehydratase"/>
    <property type="match status" value="1"/>
</dbReference>
<proteinExistence type="inferred from homology"/>
<keyword evidence="6" id="KW-1185">Reference proteome</keyword>
<protein>
    <recommendedName>
        <fullName evidence="3">4a-hydroxytetrahydrobiopterin dehydratase</fullName>
        <ecNumber evidence="3">4.2.1.96</ecNumber>
    </recommendedName>
</protein>
<reference evidence="5 6" key="1">
    <citation type="submission" date="2016-02" db="EMBL/GenBank/DDBJ databases">
        <title>Complete genome sequence of Halocynthiibacter arcticus PAMC 20958t from arctic marine sediment.</title>
        <authorList>
            <person name="Lee Y.M."/>
            <person name="Baek K."/>
            <person name="Lee H.K."/>
            <person name="Shin S.C."/>
        </authorList>
    </citation>
    <scope>NUCLEOTIDE SEQUENCE [LARGE SCALE GENOMIC DNA]</scope>
    <source>
        <strain evidence="5">PAMC 20958</strain>
    </source>
</reference>
<dbReference type="Pfam" id="PF01329">
    <property type="entry name" value="Pterin_4a"/>
    <property type="match status" value="1"/>
</dbReference>
<dbReference type="KEGG" id="hat:RC74_19470"/>
<dbReference type="CDD" id="cd00913">
    <property type="entry name" value="PCD_DCoH_subfamily_a"/>
    <property type="match status" value="1"/>
</dbReference>
<dbReference type="RefSeq" id="WP_039000463.1">
    <property type="nucleotide sequence ID" value="NZ_CP014327.1"/>
</dbReference>
<dbReference type="GO" id="GO:0008124">
    <property type="term" value="F:4-alpha-hydroxytetrahydrobiopterin dehydratase activity"/>
    <property type="evidence" value="ECO:0007669"/>
    <property type="project" value="UniProtKB-EC"/>
</dbReference>
<dbReference type="GO" id="GO:0006729">
    <property type="term" value="P:tetrahydrobiopterin biosynthetic process"/>
    <property type="evidence" value="ECO:0007669"/>
    <property type="project" value="InterPro"/>
</dbReference>
<evidence type="ECO:0000256" key="2">
    <source>
        <dbReference type="ARBA" id="ARBA00006472"/>
    </source>
</evidence>
<dbReference type="EC" id="4.2.1.96" evidence="3"/>
<dbReference type="InterPro" id="IPR001533">
    <property type="entry name" value="Pterin_deHydtase"/>
</dbReference>
<dbReference type="InterPro" id="IPR036428">
    <property type="entry name" value="PCD_sf"/>
</dbReference>
<evidence type="ECO:0000256" key="3">
    <source>
        <dbReference type="ARBA" id="ARBA00013252"/>
    </source>
</evidence>
<dbReference type="PANTHER" id="PTHR12599:SF0">
    <property type="entry name" value="PTERIN-4-ALPHA-CARBINOLAMINE DEHYDRATASE"/>
    <property type="match status" value="1"/>
</dbReference>
<keyword evidence="4" id="KW-0456">Lyase</keyword>
<accession>A0A126V4A7</accession>
<dbReference type="SUPFAM" id="SSF55248">
    <property type="entry name" value="PCD-like"/>
    <property type="match status" value="1"/>
</dbReference>
<dbReference type="STRING" id="1579316.RC74_19470"/>
<evidence type="ECO:0000256" key="1">
    <source>
        <dbReference type="ARBA" id="ARBA00001554"/>
    </source>
</evidence>
<dbReference type="Proteomes" id="UP000070371">
    <property type="component" value="Chromosome"/>
</dbReference>
<dbReference type="AlphaFoldDB" id="A0A126V4A7"/>
<evidence type="ECO:0000313" key="6">
    <source>
        <dbReference type="Proteomes" id="UP000070371"/>
    </source>
</evidence>
<dbReference type="PANTHER" id="PTHR12599">
    <property type="entry name" value="PTERIN-4-ALPHA-CARBINOLAMINE DEHYDRATASE"/>
    <property type="match status" value="1"/>
</dbReference>
<evidence type="ECO:0000256" key="4">
    <source>
        <dbReference type="ARBA" id="ARBA00023239"/>
    </source>
</evidence>
<dbReference type="EMBL" id="CP014327">
    <property type="protein sequence ID" value="AML53144.1"/>
    <property type="molecule type" value="Genomic_DNA"/>
</dbReference>
<evidence type="ECO:0000313" key="5">
    <source>
        <dbReference type="EMBL" id="AML53144.1"/>
    </source>
</evidence>
<organism evidence="5 6">
    <name type="scientific">Falsihalocynthiibacter arcticus</name>
    <dbReference type="NCBI Taxonomy" id="1579316"/>
    <lineage>
        <taxon>Bacteria</taxon>
        <taxon>Pseudomonadati</taxon>
        <taxon>Pseudomonadota</taxon>
        <taxon>Alphaproteobacteria</taxon>
        <taxon>Rhodobacterales</taxon>
        <taxon>Roseobacteraceae</taxon>
        <taxon>Falsihalocynthiibacter</taxon>
    </lineage>
</organism>